<organism evidence="2 3">
    <name type="scientific">Cirrhinus molitorella</name>
    <name type="common">mud carp</name>
    <dbReference type="NCBI Taxonomy" id="172907"/>
    <lineage>
        <taxon>Eukaryota</taxon>
        <taxon>Metazoa</taxon>
        <taxon>Chordata</taxon>
        <taxon>Craniata</taxon>
        <taxon>Vertebrata</taxon>
        <taxon>Euteleostomi</taxon>
        <taxon>Actinopterygii</taxon>
        <taxon>Neopterygii</taxon>
        <taxon>Teleostei</taxon>
        <taxon>Ostariophysi</taxon>
        <taxon>Cypriniformes</taxon>
        <taxon>Cyprinidae</taxon>
        <taxon>Labeoninae</taxon>
        <taxon>Labeonini</taxon>
        <taxon>Cirrhinus</taxon>
    </lineage>
</organism>
<evidence type="ECO:0000313" key="3">
    <source>
        <dbReference type="Proteomes" id="UP001558613"/>
    </source>
</evidence>
<dbReference type="Proteomes" id="UP001558613">
    <property type="component" value="Unassembled WGS sequence"/>
</dbReference>
<sequence>MARRGLLRLKRIVGNTLRIRSRTAAAAAAASAIRLHYYPASPRVRGSRQMPTRLIREPFIPAEVLKKPEYPPKWHSRSWRYMKHSHMKPSKRLSNQPAERCVSLMSCSSAPLTDSSPITSSDHRHRHTMRS</sequence>
<protein>
    <submittedName>
        <fullName evidence="2">Uncharacterized protein</fullName>
    </submittedName>
</protein>
<feature type="region of interest" description="Disordered" evidence="1">
    <location>
        <begin position="108"/>
        <end position="131"/>
    </location>
</feature>
<accession>A0ABR3N9A8</accession>
<comment type="caution">
    <text evidence="2">The sequence shown here is derived from an EMBL/GenBank/DDBJ whole genome shotgun (WGS) entry which is preliminary data.</text>
</comment>
<reference evidence="2 3" key="1">
    <citation type="submission" date="2023-09" db="EMBL/GenBank/DDBJ databases">
        <authorList>
            <person name="Wang M."/>
        </authorList>
    </citation>
    <scope>NUCLEOTIDE SEQUENCE [LARGE SCALE GENOMIC DNA]</scope>
    <source>
        <strain evidence="2">GT-2023</strain>
        <tissue evidence="2">Liver</tissue>
    </source>
</reference>
<name>A0ABR3N9A8_9TELE</name>
<proteinExistence type="predicted"/>
<feature type="compositionally biased region" description="Polar residues" evidence="1">
    <location>
        <begin position="108"/>
        <end position="120"/>
    </location>
</feature>
<evidence type="ECO:0000313" key="2">
    <source>
        <dbReference type="EMBL" id="KAL1273524.1"/>
    </source>
</evidence>
<evidence type="ECO:0000256" key="1">
    <source>
        <dbReference type="SAM" id="MobiDB-lite"/>
    </source>
</evidence>
<keyword evidence="3" id="KW-1185">Reference proteome</keyword>
<dbReference type="EMBL" id="JAYMGO010000005">
    <property type="protein sequence ID" value="KAL1273524.1"/>
    <property type="molecule type" value="Genomic_DNA"/>
</dbReference>
<gene>
    <name evidence="2" type="ORF">QQF64_026338</name>
</gene>